<keyword evidence="3" id="KW-1185">Reference proteome</keyword>
<gene>
    <name evidence="2" type="ORF">J4050_12940</name>
</gene>
<comment type="caution">
    <text evidence="2">The sequence shown here is derived from an EMBL/GenBank/DDBJ whole genome shotgun (WGS) entry which is preliminary data.</text>
</comment>
<feature type="transmembrane region" description="Helical" evidence="1">
    <location>
        <begin position="57"/>
        <end position="76"/>
    </location>
</feature>
<keyword evidence="1" id="KW-1133">Transmembrane helix</keyword>
<dbReference type="RefSeq" id="WP_208155012.1">
    <property type="nucleotide sequence ID" value="NZ_JAGEVF010000011.1"/>
</dbReference>
<keyword evidence="1" id="KW-0472">Membrane</keyword>
<feature type="transmembrane region" description="Helical" evidence="1">
    <location>
        <begin position="33"/>
        <end position="50"/>
    </location>
</feature>
<accession>A0ABS3T6Z4</accession>
<evidence type="ECO:0008006" key="4">
    <source>
        <dbReference type="Google" id="ProtNLM"/>
    </source>
</evidence>
<evidence type="ECO:0000313" key="2">
    <source>
        <dbReference type="EMBL" id="MBO3117656.1"/>
    </source>
</evidence>
<organism evidence="2 3">
    <name type="scientific">Winogradskyella pelagia</name>
    <dbReference type="NCBI Taxonomy" id="2819984"/>
    <lineage>
        <taxon>Bacteria</taxon>
        <taxon>Pseudomonadati</taxon>
        <taxon>Bacteroidota</taxon>
        <taxon>Flavobacteriia</taxon>
        <taxon>Flavobacteriales</taxon>
        <taxon>Flavobacteriaceae</taxon>
        <taxon>Winogradskyella</taxon>
    </lineage>
</organism>
<evidence type="ECO:0000313" key="3">
    <source>
        <dbReference type="Proteomes" id="UP000676776"/>
    </source>
</evidence>
<proteinExistence type="predicted"/>
<reference evidence="2 3" key="1">
    <citation type="submission" date="2021-03" db="EMBL/GenBank/DDBJ databases">
        <title>Winogradskyella sp. nov., isolated from costal sediment.</title>
        <authorList>
            <person name="Gao C."/>
        </authorList>
    </citation>
    <scope>NUCLEOTIDE SEQUENCE [LARGE SCALE GENOMIC DNA]</scope>
    <source>
        <strain evidence="2 3">DF17</strain>
    </source>
</reference>
<feature type="transmembrane region" description="Helical" evidence="1">
    <location>
        <begin position="7"/>
        <end position="27"/>
    </location>
</feature>
<sequence>MNTISKYSKFVPYLYFISVISYWFTAVNKTEGISAYIILLLGIPFAWQLIKPNRKLNFSLGIVFVCLSSYMLFAYISDLLNLIQWSDYAKGVLFYGGLLVIGNLVMSLWIIRNSIKKVF</sequence>
<dbReference type="EMBL" id="JAGEVF010000011">
    <property type="protein sequence ID" value="MBO3117656.1"/>
    <property type="molecule type" value="Genomic_DNA"/>
</dbReference>
<name>A0ABS3T6Z4_9FLAO</name>
<keyword evidence="1" id="KW-0812">Transmembrane</keyword>
<dbReference type="Proteomes" id="UP000676776">
    <property type="component" value="Unassembled WGS sequence"/>
</dbReference>
<evidence type="ECO:0000256" key="1">
    <source>
        <dbReference type="SAM" id="Phobius"/>
    </source>
</evidence>
<feature type="transmembrane region" description="Helical" evidence="1">
    <location>
        <begin position="88"/>
        <end position="111"/>
    </location>
</feature>
<protein>
    <recommendedName>
        <fullName evidence="4">Transmembrane family 220, helix</fullName>
    </recommendedName>
</protein>